<dbReference type="Pfam" id="PF06320">
    <property type="entry name" value="GCN5L1"/>
    <property type="match status" value="1"/>
</dbReference>
<name>U7PK19_SPOS1</name>
<organism evidence="4 5">
    <name type="scientific">Sporothrix schenckii (strain ATCC 58251 / de Perez 2211183)</name>
    <name type="common">Rose-picker's disease fungus</name>
    <dbReference type="NCBI Taxonomy" id="1391915"/>
    <lineage>
        <taxon>Eukaryota</taxon>
        <taxon>Fungi</taxon>
        <taxon>Dikarya</taxon>
        <taxon>Ascomycota</taxon>
        <taxon>Pezizomycotina</taxon>
        <taxon>Sordariomycetes</taxon>
        <taxon>Sordariomycetidae</taxon>
        <taxon>Ophiostomatales</taxon>
        <taxon>Ophiostomataceae</taxon>
        <taxon>Sporothrix</taxon>
    </lineage>
</organism>
<dbReference type="AlphaFoldDB" id="U7PK19"/>
<feature type="compositionally biased region" description="Low complexity" evidence="3">
    <location>
        <begin position="86"/>
        <end position="125"/>
    </location>
</feature>
<dbReference type="GO" id="GO:0016197">
    <property type="term" value="P:endosomal transport"/>
    <property type="evidence" value="ECO:0007669"/>
    <property type="project" value="TreeGrafter"/>
</dbReference>
<evidence type="ECO:0000256" key="1">
    <source>
        <dbReference type="ARBA" id="ARBA00007133"/>
    </source>
</evidence>
<dbReference type="InterPro" id="IPR009395">
    <property type="entry name" value="BLOC1S1"/>
</dbReference>
<reference evidence="5" key="1">
    <citation type="journal article" date="2014" name="Genome Announc.">
        <title>Genome sequence of the pathogenic fungus Sporothrix schenckii (ATCC 58251).</title>
        <authorList>
            <person name="Cuomo C.A."/>
            <person name="Rodriguez-Del Valle N."/>
            <person name="Perez-Sanchez L."/>
            <person name="Abouelleil A."/>
            <person name="Goldberg J."/>
            <person name="Young S."/>
            <person name="Zeng Q."/>
            <person name="Birren B.W."/>
        </authorList>
    </citation>
    <scope>NUCLEOTIDE SEQUENCE [LARGE SCALE GENOMIC DNA]</scope>
    <source>
        <strain evidence="5">ATCC 58251 / de Perez 2211183</strain>
    </source>
</reference>
<evidence type="ECO:0000313" key="5">
    <source>
        <dbReference type="Proteomes" id="UP000018087"/>
    </source>
</evidence>
<feature type="compositionally biased region" description="Polar residues" evidence="3">
    <location>
        <begin position="472"/>
        <end position="483"/>
    </location>
</feature>
<feature type="compositionally biased region" description="Basic and acidic residues" evidence="3">
    <location>
        <begin position="72"/>
        <end position="85"/>
    </location>
</feature>
<feature type="region of interest" description="Disordered" evidence="3">
    <location>
        <begin position="182"/>
        <end position="217"/>
    </location>
</feature>
<dbReference type="HOGENOM" id="CLU_390866_0_0_1"/>
<feature type="compositionally biased region" description="Low complexity" evidence="3">
    <location>
        <begin position="351"/>
        <end position="376"/>
    </location>
</feature>
<feature type="compositionally biased region" description="Basic and acidic residues" evidence="3">
    <location>
        <begin position="400"/>
        <end position="419"/>
    </location>
</feature>
<feature type="compositionally biased region" description="Basic and acidic residues" evidence="3">
    <location>
        <begin position="656"/>
        <end position="675"/>
    </location>
</feature>
<evidence type="ECO:0000256" key="3">
    <source>
        <dbReference type="SAM" id="MobiDB-lite"/>
    </source>
</evidence>
<feature type="compositionally biased region" description="Low complexity" evidence="3">
    <location>
        <begin position="562"/>
        <end position="571"/>
    </location>
</feature>
<proteinExistence type="inferred from homology"/>
<dbReference type="SUPFAM" id="SSF101447">
    <property type="entry name" value="Formin homology 2 domain (FH2 domain)"/>
    <property type="match status" value="1"/>
</dbReference>
<feature type="region of interest" description="Disordered" evidence="3">
    <location>
        <begin position="1"/>
        <end position="27"/>
    </location>
</feature>
<dbReference type="STRING" id="1391915.U7PK19"/>
<feature type="compositionally biased region" description="Basic and acidic residues" evidence="3">
    <location>
        <begin position="313"/>
        <end position="331"/>
    </location>
</feature>
<feature type="compositionally biased region" description="Pro residues" evidence="3">
    <location>
        <begin position="190"/>
        <end position="202"/>
    </location>
</feature>
<dbReference type="EMBL" id="KI440852">
    <property type="protein sequence ID" value="ERS95887.1"/>
    <property type="molecule type" value="Genomic_DNA"/>
</dbReference>
<evidence type="ECO:0000256" key="2">
    <source>
        <dbReference type="ARBA" id="ARBA00019577"/>
    </source>
</evidence>
<dbReference type="PANTHER" id="PTHR13073:SF0">
    <property type="entry name" value="BIOGENESIS OF LYSOSOME-RELATED ORGANELLES COMPLEX 1 SUBUNIT 1"/>
    <property type="match status" value="1"/>
</dbReference>
<feature type="compositionally biased region" description="Polar residues" evidence="3">
    <location>
        <begin position="444"/>
        <end position="454"/>
    </location>
</feature>
<dbReference type="Proteomes" id="UP000018087">
    <property type="component" value="Unassembled WGS sequence"/>
</dbReference>
<feature type="compositionally biased region" description="Low complexity" evidence="3">
    <location>
        <begin position="203"/>
        <end position="213"/>
    </location>
</feature>
<gene>
    <name evidence="4" type="ORF">HMPREF1624_07964</name>
</gene>
<evidence type="ECO:0000313" key="4">
    <source>
        <dbReference type="EMBL" id="ERS95887.1"/>
    </source>
</evidence>
<feature type="region of interest" description="Disordered" evidence="3">
    <location>
        <begin position="313"/>
        <end position="706"/>
    </location>
</feature>
<dbReference type="GO" id="GO:0031083">
    <property type="term" value="C:BLOC-1 complex"/>
    <property type="evidence" value="ECO:0007669"/>
    <property type="project" value="InterPro"/>
</dbReference>
<feature type="compositionally biased region" description="Basic and acidic residues" evidence="3">
    <location>
        <begin position="432"/>
        <end position="443"/>
    </location>
</feature>
<dbReference type="PANTHER" id="PTHR13073">
    <property type="entry name" value="BLOC-1 COMPLEX SUBUNIT 1"/>
    <property type="match status" value="1"/>
</dbReference>
<sequence length="706" mass="73477">MTEPASASTPAPASPPASGGAASHSLSTLPPLLSRLSLPRAAPASLSAVNAVSVPGNSSGAPATSAVASLATRDESMLRVVRRADSVSTTTAPSSSTATPSTTSTATVSAASPNAAPPSSVSSVSPVAGGPFGPLVAGPAAPLLPPATGAALAEPLAHQFPPTSRQGTGPASVATAPAALTSAPRSMQAAPPPPPPPPPPPLQRLQPSLPSASAQRQVAEARQALDASIANLLDSQLQSRAVLMHNNMRAIEGQQRDLGKAVLGLRKTNDGLAHLVHEMTGPLKEMGDMQNWTEMQFQGLSAIEETLRLVREKRERRERRERAAVEREAQRAARRAARQEAGPEAGDNGDGDVYSDGGSSDSGTYWSSSYYSGSSRSRSRSVSHSRSRSRSRQASPSRSKALDEMPLDKKGKGKAKIEDIVENVRALPSSSRRKETVPRDEQPKTSPLLTATTQDKGKGKNMEVDEVDDVANATTNTACSSQIHEAVPDAEPKEPPAPPAKSDDGNGSPAATERNETDSTQHTPESGVLKTDEASVPTADGSKESHVEASNEVRSREEQSPADEAAADAIAVETKDKGQELEEVAGRPTQKTDIMEVGGDAATEANEAPTDGVSLTAPDAQSASTADAAPENTRVNDKRLAVENAPSLPEESNAEQDAHEKHVEQEEDIPRDHEQSISAVTETAQLKVTEESMASETLSVTDGATI</sequence>
<keyword evidence="5" id="KW-1185">Reference proteome</keyword>
<feature type="compositionally biased region" description="Basic and acidic residues" evidence="3">
    <location>
        <begin position="541"/>
        <end position="559"/>
    </location>
</feature>
<protein>
    <recommendedName>
        <fullName evidence="2">Biogenesis of lysosome-related organelles complex 1 subunit 1</fullName>
    </recommendedName>
</protein>
<feature type="compositionally biased region" description="Polar residues" evidence="3">
    <location>
        <begin position="676"/>
        <end position="706"/>
    </location>
</feature>
<feature type="region of interest" description="Disordered" evidence="3">
    <location>
        <begin position="45"/>
        <end position="125"/>
    </location>
</feature>
<dbReference type="OrthoDB" id="20018at2759"/>
<dbReference type="eggNOG" id="ENOG502S9ZX">
    <property type="taxonomic scope" value="Eukaryota"/>
</dbReference>
<comment type="similarity">
    <text evidence="1">Belongs to the BLOC1S1 family.</text>
</comment>
<accession>U7PK19</accession>
<feature type="compositionally biased region" description="Basic residues" evidence="3">
    <location>
        <begin position="377"/>
        <end position="391"/>
    </location>
</feature>